<protein>
    <submittedName>
        <fullName evidence="2">Uncharacterized protein</fullName>
    </submittedName>
</protein>
<dbReference type="AlphaFoldDB" id="R0LRZ8"/>
<feature type="region of interest" description="Disordered" evidence="1">
    <location>
        <begin position="226"/>
        <end position="250"/>
    </location>
</feature>
<keyword evidence="3" id="KW-1185">Reference proteome</keyword>
<organism evidence="2 3">
    <name type="scientific">Anas platyrhynchos</name>
    <name type="common">Mallard</name>
    <name type="synonym">Anas boschas</name>
    <dbReference type="NCBI Taxonomy" id="8839"/>
    <lineage>
        <taxon>Eukaryota</taxon>
        <taxon>Metazoa</taxon>
        <taxon>Chordata</taxon>
        <taxon>Craniata</taxon>
        <taxon>Vertebrata</taxon>
        <taxon>Euteleostomi</taxon>
        <taxon>Archelosauria</taxon>
        <taxon>Archosauria</taxon>
        <taxon>Dinosauria</taxon>
        <taxon>Saurischia</taxon>
        <taxon>Theropoda</taxon>
        <taxon>Coelurosauria</taxon>
        <taxon>Aves</taxon>
        <taxon>Neognathae</taxon>
        <taxon>Galloanserae</taxon>
        <taxon>Anseriformes</taxon>
        <taxon>Anatidae</taxon>
        <taxon>Anatinae</taxon>
        <taxon>Anas</taxon>
    </lineage>
</organism>
<name>R0LRZ8_ANAPL</name>
<dbReference type="EMBL" id="KB742781">
    <property type="protein sequence ID" value="EOB04520.1"/>
    <property type="molecule type" value="Genomic_DNA"/>
</dbReference>
<reference evidence="3" key="1">
    <citation type="journal article" date="2013" name="Nat. Genet.">
        <title>The duck genome and transcriptome provide insight into an avian influenza virus reservoir species.</title>
        <authorList>
            <person name="Huang Y."/>
            <person name="Li Y."/>
            <person name="Burt D.W."/>
            <person name="Chen H."/>
            <person name="Zhang Y."/>
            <person name="Qian W."/>
            <person name="Kim H."/>
            <person name="Gan S."/>
            <person name="Zhao Y."/>
            <person name="Li J."/>
            <person name="Yi K."/>
            <person name="Feng H."/>
            <person name="Zhu P."/>
            <person name="Li B."/>
            <person name="Liu Q."/>
            <person name="Fairley S."/>
            <person name="Magor K.E."/>
            <person name="Du Z."/>
            <person name="Hu X."/>
            <person name="Goodman L."/>
            <person name="Tafer H."/>
            <person name="Vignal A."/>
            <person name="Lee T."/>
            <person name="Kim K.W."/>
            <person name="Sheng Z."/>
            <person name="An Y."/>
            <person name="Searle S."/>
            <person name="Herrero J."/>
            <person name="Groenen M.A."/>
            <person name="Crooijmans R.P."/>
            <person name="Faraut T."/>
            <person name="Cai Q."/>
            <person name="Webster R.G."/>
            <person name="Aldridge J.R."/>
            <person name="Warren W.C."/>
            <person name="Bartschat S."/>
            <person name="Kehr S."/>
            <person name="Marz M."/>
            <person name="Stadler P.F."/>
            <person name="Smith J."/>
            <person name="Kraus R.H."/>
            <person name="Zhao Y."/>
            <person name="Ren L."/>
            <person name="Fei J."/>
            <person name="Morisson M."/>
            <person name="Kaiser P."/>
            <person name="Griffin D.K."/>
            <person name="Rao M."/>
            <person name="Pitel F."/>
            <person name="Wang J."/>
            <person name="Li N."/>
        </authorList>
    </citation>
    <scope>NUCLEOTIDE SEQUENCE [LARGE SCALE GENOMIC DNA]</scope>
</reference>
<dbReference type="Proteomes" id="UP000296049">
    <property type="component" value="Unassembled WGS sequence"/>
</dbReference>
<sequence length="619" mass="68932">MTLYAEYLQSNLTKSPQNTLFAGLKVNKEYSDAVRNMIKAVGAQKTPQLTVNAESLAQGHMGFPGDKRVLTYEVTESQYPQFLHTPSQEPSEKSSSCCDYMVLQDIGPLLNFCCCSEAQQQHRPRASKSNTTAAIAWQILDIRRTRQIKDEGQKPTRAQKGCVGMQVSSPYWSPNQTRSKLRSPTRFCDSILEIFLLYNVCGVGETQEPHSRRPGAITPGRRAISALQGRSRRPSAEEGGLVGPKGSQTNTQTNLQVYQALLGSSASMQKQYYKPPGTLPWMIIQEPKGSACISLLPNRCPGTALCTTARNWGLCNREPKDHLSFQASLCLRSQRPDSCRNYTSPFSSRQPDENVFHGTISKANKSKGCFEAVSNILENAYQQLLAVQKGSVYTDAQMLASTSPKGYLLEKDKLTLFTKLNYRQKPGKPYFTGRRETYIYKVGQNGVYVKPKKSQSLHSKQGISTQRTDGRWKDLDSGIMADRVSSSSEGKKEMWRNCEDRMGSPLQKRHMKCQIASSTEMAGGPQDYTQEVRTSPVAAKITEAPDESPAICSSLPFSMSCLQTNQEAFASIRPVGAEGQPGQGRWRNCDQEQLCLRRTGRKVPPRYELLEYDPNDKAG</sequence>
<proteinExistence type="predicted"/>
<gene>
    <name evidence="2" type="ORF">Anapl_01453</name>
</gene>
<evidence type="ECO:0000256" key="1">
    <source>
        <dbReference type="SAM" id="MobiDB-lite"/>
    </source>
</evidence>
<evidence type="ECO:0000313" key="3">
    <source>
        <dbReference type="Proteomes" id="UP000296049"/>
    </source>
</evidence>
<accession>R0LRZ8</accession>
<evidence type="ECO:0000313" key="2">
    <source>
        <dbReference type="EMBL" id="EOB04520.1"/>
    </source>
</evidence>